<evidence type="ECO:0000313" key="4">
    <source>
        <dbReference type="Ensembl" id="ENSATEP00000016938.1"/>
    </source>
</evidence>
<keyword evidence="5" id="KW-1185">Reference proteome</keyword>
<organism evidence="4 5">
    <name type="scientific">Anabas testudineus</name>
    <name type="common">Climbing perch</name>
    <name type="synonym">Anthias testudineus</name>
    <dbReference type="NCBI Taxonomy" id="64144"/>
    <lineage>
        <taxon>Eukaryota</taxon>
        <taxon>Metazoa</taxon>
        <taxon>Chordata</taxon>
        <taxon>Craniata</taxon>
        <taxon>Vertebrata</taxon>
        <taxon>Euteleostomi</taxon>
        <taxon>Actinopterygii</taxon>
        <taxon>Neopterygii</taxon>
        <taxon>Teleostei</taxon>
        <taxon>Neoteleostei</taxon>
        <taxon>Acanthomorphata</taxon>
        <taxon>Anabantaria</taxon>
        <taxon>Anabantiformes</taxon>
        <taxon>Anabantoidei</taxon>
        <taxon>Anabantidae</taxon>
        <taxon>Anabas</taxon>
    </lineage>
</organism>
<dbReference type="GO" id="GO:0038023">
    <property type="term" value="F:signaling receptor activity"/>
    <property type="evidence" value="ECO:0007669"/>
    <property type="project" value="InterPro"/>
</dbReference>
<sequence length="306" mass="34687">MDRLRFTCLMIFYWLTLVSIYGKEKDLFPSCEIVLMVQRHTTWKTPPQRSVTVGCPVKHCGESVTVTWCKVLKMHHCEWINGSENVEIIQNYSKNELISYLTFKRISINDDGLYRCGLKEYKNNIISHTINISVSDLNKEVERTDRQQSDNTAAESQTSPAHLESSWLPYLYICFSIAFVIAALTVLTHLCFHGQKRMTYYKTTNGQEMPTCMIPGLPKRSDPTTPVLQTHFTVLNDIYCPSTARIPLSPPFQIINGNQPLANIANKSQVSDCSVYAVINHTQATLPGRKQQPSAKNPEYAAVCVS</sequence>
<evidence type="ECO:0000256" key="1">
    <source>
        <dbReference type="SAM" id="Phobius"/>
    </source>
</evidence>
<evidence type="ECO:0000256" key="2">
    <source>
        <dbReference type="SAM" id="SignalP"/>
    </source>
</evidence>
<dbReference type="GeneID" id="113172770"/>
<dbReference type="InterPro" id="IPR013783">
    <property type="entry name" value="Ig-like_fold"/>
</dbReference>
<dbReference type="RefSeq" id="XP_026231579.1">
    <property type="nucleotide sequence ID" value="XM_026375794.1"/>
</dbReference>
<dbReference type="OrthoDB" id="9947981at2759"/>
<dbReference type="SUPFAM" id="SSF48726">
    <property type="entry name" value="Immunoglobulin"/>
    <property type="match status" value="1"/>
</dbReference>
<proteinExistence type="predicted"/>
<dbReference type="PANTHER" id="PTHR37996">
    <property type="entry name" value="B- AND T-LYMPHOCYTE ATTENUATOR"/>
    <property type="match status" value="1"/>
</dbReference>
<keyword evidence="1" id="KW-1133">Transmembrane helix</keyword>
<dbReference type="InterPro" id="IPR039257">
    <property type="entry name" value="BTLA"/>
</dbReference>
<protein>
    <recommendedName>
        <fullName evidence="3">Ig-like domain-containing protein</fullName>
    </recommendedName>
</protein>
<keyword evidence="2" id="KW-0732">Signal</keyword>
<feature type="domain" description="Ig-like" evidence="3">
    <location>
        <begin position="29"/>
        <end position="133"/>
    </location>
</feature>
<dbReference type="InterPro" id="IPR036179">
    <property type="entry name" value="Ig-like_dom_sf"/>
</dbReference>
<evidence type="ECO:0000313" key="5">
    <source>
        <dbReference type="Proteomes" id="UP000265040"/>
    </source>
</evidence>
<dbReference type="PROSITE" id="PS50835">
    <property type="entry name" value="IG_LIKE"/>
    <property type="match status" value="1"/>
</dbReference>
<dbReference type="OMA" id="NEDYATY"/>
<evidence type="ECO:0000259" key="3">
    <source>
        <dbReference type="PROSITE" id="PS50835"/>
    </source>
</evidence>
<reference evidence="4" key="3">
    <citation type="submission" date="2025-09" db="UniProtKB">
        <authorList>
            <consortium name="Ensembl"/>
        </authorList>
    </citation>
    <scope>IDENTIFICATION</scope>
</reference>
<dbReference type="Gene3D" id="2.60.40.10">
    <property type="entry name" value="Immunoglobulins"/>
    <property type="match status" value="1"/>
</dbReference>
<feature type="chain" id="PRO_5018779232" description="Ig-like domain-containing protein" evidence="2">
    <location>
        <begin position="23"/>
        <end position="306"/>
    </location>
</feature>
<feature type="signal peptide" evidence="2">
    <location>
        <begin position="1"/>
        <end position="22"/>
    </location>
</feature>
<keyword evidence="1" id="KW-0472">Membrane</keyword>
<accession>A0A3Q1IH43</accession>
<reference evidence="4" key="1">
    <citation type="submission" date="2021-04" db="EMBL/GenBank/DDBJ databases">
        <authorList>
            <consortium name="Wellcome Sanger Institute Data Sharing"/>
        </authorList>
    </citation>
    <scope>NUCLEOTIDE SEQUENCE [LARGE SCALE GENOMIC DNA]</scope>
</reference>
<keyword evidence="1" id="KW-0812">Transmembrane</keyword>
<dbReference type="Proteomes" id="UP000265040">
    <property type="component" value="Chromosome 21"/>
</dbReference>
<dbReference type="InterPro" id="IPR007110">
    <property type="entry name" value="Ig-like_dom"/>
</dbReference>
<dbReference type="GO" id="GO:0002768">
    <property type="term" value="P:immune response-regulating cell surface receptor signaling pathway"/>
    <property type="evidence" value="ECO:0007669"/>
    <property type="project" value="InterPro"/>
</dbReference>
<name>A0A3Q1IH43_ANATE</name>
<dbReference type="AlphaFoldDB" id="A0A3Q1IH43"/>
<dbReference type="Ensembl" id="ENSATET00000017224.3">
    <property type="protein sequence ID" value="ENSATEP00000016938.1"/>
    <property type="gene ID" value="ENSATEG00000011791.3"/>
</dbReference>
<dbReference type="PANTHER" id="PTHR37996:SF1">
    <property type="entry name" value="B- AND T-LYMPHOCYTE ATTENUATOR"/>
    <property type="match status" value="1"/>
</dbReference>
<feature type="transmembrane region" description="Helical" evidence="1">
    <location>
        <begin position="167"/>
        <end position="192"/>
    </location>
</feature>
<reference evidence="4" key="2">
    <citation type="submission" date="2025-08" db="UniProtKB">
        <authorList>
            <consortium name="Ensembl"/>
        </authorList>
    </citation>
    <scope>IDENTIFICATION</scope>
</reference>
<dbReference type="InParanoid" id="A0A3Q1IH43"/>
<dbReference type="GeneTree" id="ENSGT00940000175333"/>
<dbReference type="GO" id="GO:0005886">
    <property type="term" value="C:plasma membrane"/>
    <property type="evidence" value="ECO:0007669"/>
    <property type="project" value="InterPro"/>
</dbReference>